<evidence type="ECO:0000313" key="2">
    <source>
        <dbReference type="Proteomes" id="UP001341281"/>
    </source>
</evidence>
<dbReference type="EMBL" id="CP144748">
    <property type="protein sequence ID" value="WVZ68769.1"/>
    <property type="molecule type" value="Genomic_DNA"/>
</dbReference>
<name>A0AAQ3TBE4_PASNO</name>
<accession>A0AAQ3TBE4</accession>
<reference evidence="1 2" key="1">
    <citation type="submission" date="2024-02" db="EMBL/GenBank/DDBJ databases">
        <title>High-quality chromosome-scale genome assembly of Pensacola bahiagrass (Paspalum notatum Flugge var. saurae).</title>
        <authorList>
            <person name="Vega J.M."/>
            <person name="Podio M."/>
            <person name="Orjuela J."/>
            <person name="Siena L.A."/>
            <person name="Pessino S.C."/>
            <person name="Combes M.C."/>
            <person name="Mariac C."/>
            <person name="Albertini E."/>
            <person name="Pupilli F."/>
            <person name="Ortiz J.P.A."/>
            <person name="Leblanc O."/>
        </authorList>
    </citation>
    <scope>NUCLEOTIDE SEQUENCE [LARGE SCALE GENOMIC DNA]</scope>
    <source>
        <strain evidence="1">R1</strain>
        <tissue evidence="1">Leaf</tissue>
    </source>
</reference>
<dbReference type="AlphaFoldDB" id="A0AAQ3TBE4"/>
<protein>
    <submittedName>
        <fullName evidence="1">Uncharacterized protein</fullName>
    </submittedName>
</protein>
<evidence type="ECO:0000313" key="1">
    <source>
        <dbReference type="EMBL" id="WVZ68769.1"/>
    </source>
</evidence>
<keyword evidence="2" id="KW-1185">Reference proteome</keyword>
<sequence>METHQESAGLVSCSPRAHAVTRDVRAHRVVRSQQSIRRQQCSEPASAWAYNTDLLRCVLIRARNNWKSSMSSTRRACHHDDGGSR</sequence>
<gene>
    <name evidence="1" type="ORF">U9M48_017665</name>
</gene>
<organism evidence="1 2">
    <name type="scientific">Paspalum notatum var. saurae</name>
    <dbReference type="NCBI Taxonomy" id="547442"/>
    <lineage>
        <taxon>Eukaryota</taxon>
        <taxon>Viridiplantae</taxon>
        <taxon>Streptophyta</taxon>
        <taxon>Embryophyta</taxon>
        <taxon>Tracheophyta</taxon>
        <taxon>Spermatophyta</taxon>
        <taxon>Magnoliopsida</taxon>
        <taxon>Liliopsida</taxon>
        <taxon>Poales</taxon>
        <taxon>Poaceae</taxon>
        <taxon>PACMAD clade</taxon>
        <taxon>Panicoideae</taxon>
        <taxon>Andropogonodae</taxon>
        <taxon>Paspaleae</taxon>
        <taxon>Paspalinae</taxon>
        <taxon>Paspalum</taxon>
    </lineage>
</organism>
<dbReference type="Proteomes" id="UP001341281">
    <property type="component" value="Chromosome 04"/>
</dbReference>
<proteinExistence type="predicted"/>